<dbReference type="PANTHER" id="PTHR46246:SF1">
    <property type="entry name" value="GUANOSINE-3',5'-BIS(DIPHOSPHATE) 3'-PYROPHOSPHOHYDROLASE MESH1"/>
    <property type="match status" value="1"/>
</dbReference>
<dbReference type="OrthoDB" id="9802385at2"/>
<name>A0A0B5AUG4_9BACL</name>
<dbReference type="SUPFAM" id="SSF109604">
    <property type="entry name" value="HD-domain/PDEase-like"/>
    <property type="match status" value="1"/>
</dbReference>
<organism evidence="1 2">
    <name type="scientific">Jeotgalibacillus malaysiensis</name>
    <dbReference type="NCBI Taxonomy" id="1508404"/>
    <lineage>
        <taxon>Bacteria</taxon>
        <taxon>Bacillati</taxon>
        <taxon>Bacillota</taxon>
        <taxon>Bacilli</taxon>
        <taxon>Bacillales</taxon>
        <taxon>Caryophanaceae</taxon>
        <taxon>Jeotgalibacillus</taxon>
    </lineage>
</organism>
<protein>
    <recommendedName>
        <fullName evidence="3">HD/PDEase domain-containing protein</fullName>
    </recommendedName>
</protein>
<dbReference type="EMBL" id="CP009417">
    <property type="protein sequence ID" value="AJD93711.1"/>
    <property type="molecule type" value="Genomic_DNA"/>
</dbReference>
<accession>A0A0B5AUG4</accession>
<dbReference type="HOGENOM" id="CLU_1208480_0_0_9"/>
<dbReference type="InterPro" id="IPR052194">
    <property type="entry name" value="MESH1"/>
</dbReference>
<evidence type="ECO:0008006" key="3">
    <source>
        <dbReference type="Google" id="ProtNLM"/>
    </source>
</evidence>
<dbReference type="BioCyc" id="JESP1508404:G14D9-13717-MONOMER"/>
<dbReference type="AlphaFoldDB" id="A0A0B5AUG4"/>
<evidence type="ECO:0000313" key="2">
    <source>
        <dbReference type="Proteomes" id="UP000031449"/>
    </source>
</evidence>
<dbReference type="GO" id="GO:0008893">
    <property type="term" value="F:guanosine-3',5'-bis(diphosphate) 3'-diphosphatase activity"/>
    <property type="evidence" value="ECO:0007669"/>
    <property type="project" value="TreeGrafter"/>
</dbReference>
<evidence type="ECO:0000313" key="1">
    <source>
        <dbReference type="EMBL" id="AJD93711.1"/>
    </source>
</evidence>
<dbReference type="Gene3D" id="1.10.3210.10">
    <property type="entry name" value="Hypothetical protein af1432"/>
    <property type="match status" value="1"/>
</dbReference>
<keyword evidence="1" id="KW-0614">Plasmid</keyword>
<dbReference type="PANTHER" id="PTHR46246">
    <property type="entry name" value="GUANOSINE-3',5'-BIS(DIPHOSPHATE) 3'-PYROPHOSPHOHYDROLASE MESH1"/>
    <property type="match status" value="1"/>
</dbReference>
<keyword evidence="2" id="KW-1185">Reference proteome</keyword>
<dbReference type="Pfam" id="PF13328">
    <property type="entry name" value="HD_4"/>
    <property type="match status" value="1"/>
</dbReference>
<sequence>MSTQLSSRVKFLKMVLSVLGHKKALKALDLMIKEMCKEKGFSRHDGSHYYLHLVDVTMKIFNSGIRDEDILTTAILHDAIEDVDWITYDFIKLEFGKDVADDVLTLTKDPNIDYKKDHQALLEYLKKCFSKFSTAVVKSADRIHNFNTLGNATGEKQLRVALETEQNFFPLFKFARNEYPEHAAFFYQAKTEIEPHLLKIKESYETEQRLLARIAELESELTKSKVLSQ</sequence>
<reference evidence="1 2" key="1">
    <citation type="submission" date="2014-08" db="EMBL/GenBank/DDBJ databases">
        <title>Complete genome of a marine bacteria Jeotgalibacillus malaysiensis.</title>
        <authorList>
            <person name="Yaakop A.S."/>
            <person name="Chan K.-G."/>
            <person name="Goh K.M."/>
        </authorList>
    </citation>
    <scope>NUCLEOTIDE SEQUENCE [LARGE SCALE GENOMIC DNA]</scope>
    <source>
        <strain evidence="1 2">D5</strain>
        <plasmid evidence="2">Plasmid</plasmid>
    </source>
</reference>
<geneLocation type="plasmid" evidence="2"/>
<gene>
    <name evidence="1" type="ORF">JMA_43940</name>
</gene>
<dbReference type="Proteomes" id="UP000031449">
    <property type="component" value="Plasmid unnamed"/>
</dbReference>
<dbReference type="KEGG" id="jeo:JMA_43940"/>
<proteinExistence type="predicted"/>